<comment type="cofactor">
    <cofactor evidence="1">
        <name>pyridoxal 5'-phosphate</name>
        <dbReference type="ChEBI" id="CHEBI:597326"/>
    </cofactor>
</comment>
<dbReference type="InterPro" id="IPR036052">
    <property type="entry name" value="TrpB-like_PALP_sf"/>
</dbReference>
<dbReference type="SUPFAM" id="SSF53335">
    <property type="entry name" value="S-adenosyl-L-methionine-dependent methyltransferases"/>
    <property type="match status" value="1"/>
</dbReference>
<name>A0A2S9YBU6_9BACT</name>
<dbReference type="Proteomes" id="UP000238823">
    <property type="component" value="Unassembled WGS sequence"/>
</dbReference>
<dbReference type="CDD" id="cd02440">
    <property type="entry name" value="AdoMet_MTases"/>
    <property type="match status" value="1"/>
</dbReference>
<evidence type="ECO:0000313" key="6">
    <source>
        <dbReference type="Proteomes" id="UP000238823"/>
    </source>
</evidence>
<feature type="domain" description="Methyltransferase" evidence="4">
    <location>
        <begin position="56"/>
        <end position="150"/>
    </location>
</feature>
<evidence type="ECO:0000259" key="4">
    <source>
        <dbReference type="Pfam" id="PF13649"/>
    </source>
</evidence>
<dbReference type="Pfam" id="PF00291">
    <property type="entry name" value="PALP"/>
    <property type="match status" value="1"/>
</dbReference>
<dbReference type="Pfam" id="PF13649">
    <property type="entry name" value="Methyltransf_25"/>
    <property type="match status" value="1"/>
</dbReference>
<dbReference type="EMBL" id="PVNL01000112">
    <property type="protein sequence ID" value="PRQ02598.1"/>
    <property type="molecule type" value="Genomic_DNA"/>
</dbReference>
<proteinExistence type="predicted"/>
<dbReference type="InterPro" id="IPR050214">
    <property type="entry name" value="Cys_Synth/Cystath_Beta-Synth"/>
</dbReference>
<dbReference type="InterPro" id="IPR001926">
    <property type="entry name" value="TrpB-like_PALP"/>
</dbReference>
<organism evidence="5 6">
    <name type="scientific">Enhygromyxa salina</name>
    <dbReference type="NCBI Taxonomy" id="215803"/>
    <lineage>
        <taxon>Bacteria</taxon>
        <taxon>Pseudomonadati</taxon>
        <taxon>Myxococcota</taxon>
        <taxon>Polyangia</taxon>
        <taxon>Nannocystales</taxon>
        <taxon>Nannocystaceae</taxon>
        <taxon>Enhygromyxa</taxon>
    </lineage>
</organism>
<reference evidence="5 6" key="1">
    <citation type="submission" date="2018-03" db="EMBL/GenBank/DDBJ databases">
        <title>Draft Genome Sequences of the Obligatory Marine Myxobacteria Enhygromyxa salina SWB007.</title>
        <authorList>
            <person name="Poehlein A."/>
            <person name="Moghaddam J.A."/>
            <person name="Harms H."/>
            <person name="Alanjari M."/>
            <person name="Koenig G.M."/>
            <person name="Daniel R."/>
            <person name="Schaeberle T.F."/>
        </authorList>
    </citation>
    <scope>NUCLEOTIDE SEQUENCE [LARGE SCALE GENOMIC DNA]</scope>
    <source>
        <strain evidence="5 6">SWB007</strain>
    </source>
</reference>
<accession>A0A2S9YBU6</accession>
<dbReference type="PANTHER" id="PTHR10314">
    <property type="entry name" value="CYSTATHIONINE BETA-SYNTHASE"/>
    <property type="match status" value="1"/>
</dbReference>
<dbReference type="GO" id="GO:0004124">
    <property type="term" value="F:cysteine synthase activity"/>
    <property type="evidence" value="ECO:0007669"/>
    <property type="project" value="UniProtKB-EC"/>
</dbReference>
<evidence type="ECO:0000259" key="3">
    <source>
        <dbReference type="Pfam" id="PF00291"/>
    </source>
</evidence>
<dbReference type="InterPro" id="IPR041698">
    <property type="entry name" value="Methyltransf_25"/>
</dbReference>
<dbReference type="Gene3D" id="3.40.50.1100">
    <property type="match status" value="2"/>
</dbReference>
<protein>
    <submittedName>
        <fullName evidence="5">Cysteine synthase</fullName>
        <ecNumber evidence="5">2.5.1.47</ecNumber>
    </submittedName>
</protein>
<dbReference type="SUPFAM" id="SSF53686">
    <property type="entry name" value="Tryptophan synthase beta subunit-like PLP-dependent enzymes"/>
    <property type="match status" value="1"/>
</dbReference>
<gene>
    <name evidence="5" type="primary">cysK_3</name>
    <name evidence="5" type="ORF">ENSA7_55700</name>
</gene>
<keyword evidence="2" id="KW-0663">Pyridoxal phosphate</keyword>
<dbReference type="InterPro" id="IPR029063">
    <property type="entry name" value="SAM-dependent_MTases_sf"/>
</dbReference>
<sequence length="564" mass="59860">MSDVSLDQCNARAPDFDQAFAAGVLQTSEVEHALGRLLRSQFGCGAQAQPDRKLRVLDLGGGVGRCRTSLCNTLGNKVRSLTLVDRSEVALERARQGLAAHQPMVRGAQLSELAEGGFDLVIAAYSISQLAHAEKRALFATVTRLLALGGKFILIDVLQLSSFERELADVAEHESRARGWNTELAVGDGALARAPTVRATVERRATVDEHLAWLRQADMEAACVWRGLDTAIFIARARARRGSHGFRPELAPPQCDSVLETIGNTPLVALRRICRDLDGLVVMKLEGFNPGHSKQDRVAVEMIRAARRSEALRPGQTIVEITSGATGAGLAISCCVLGHPFVAVMSRGHASAHAHAQMMRSCGAQVVLVDQDPASVPGQVCSRDLALVEARAQSLVREHGYFRVDSFKLRANVRAHEQGTAQELLRQSDAPIDGFVDLVGSGGTFTGIARALKAAQPGTVCMAIEPPGPPALDRANITELRHCIRGGGSRARSSFDPADCDGLLTVTNAEAIACAQELARVEGIFGGYSTGANLAGALQLLERLGPGAVVACLAADSGASSHTY</sequence>
<feature type="domain" description="Tryptophan synthase beta chain-like PALP" evidence="3">
    <location>
        <begin position="259"/>
        <end position="553"/>
    </location>
</feature>
<dbReference type="Gene3D" id="3.40.50.150">
    <property type="entry name" value="Vaccinia Virus protein VP39"/>
    <property type="match status" value="1"/>
</dbReference>
<dbReference type="AlphaFoldDB" id="A0A2S9YBU6"/>
<evidence type="ECO:0000256" key="2">
    <source>
        <dbReference type="ARBA" id="ARBA00022898"/>
    </source>
</evidence>
<evidence type="ECO:0000256" key="1">
    <source>
        <dbReference type="ARBA" id="ARBA00001933"/>
    </source>
</evidence>
<dbReference type="CDD" id="cd01561">
    <property type="entry name" value="CBS_like"/>
    <property type="match status" value="1"/>
</dbReference>
<comment type="caution">
    <text evidence="5">The sequence shown here is derived from an EMBL/GenBank/DDBJ whole genome shotgun (WGS) entry which is preliminary data.</text>
</comment>
<dbReference type="EC" id="2.5.1.47" evidence="5"/>
<evidence type="ECO:0000313" key="5">
    <source>
        <dbReference type="EMBL" id="PRQ02598.1"/>
    </source>
</evidence>
<keyword evidence="5" id="KW-0808">Transferase</keyword>